<evidence type="ECO:0008006" key="5">
    <source>
        <dbReference type="Google" id="ProtNLM"/>
    </source>
</evidence>
<evidence type="ECO:0000313" key="4">
    <source>
        <dbReference type="Proteomes" id="UP000703893"/>
    </source>
</evidence>
<dbReference type="Proteomes" id="UP000703893">
    <property type="component" value="Unassembled WGS sequence"/>
</dbReference>
<keyword evidence="2" id="KW-0732">Signal</keyword>
<dbReference type="AlphaFoldDB" id="A0A937X100"/>
<feature type="signal peptide" evidence="2">
    <location>
        <begin position="1"/>
        <end position="27"/>
    </location>
</feature>
<feature type="chain" id="PRO_5037276178" description="Flagellar assembly protein T N-terminal domain-containing protein" evidence="2">
    <location>
        <begin position="28"/>
        <end position="308"/>
    </location>
</feature>
<proteinExistence type="predicted"/>
<evidence type="ECO:0000256" key="1">
    <source>
        <dbReference type="SAM" id="MobiDB-lite"/>
    </source>
</evidence>
<gene>
    <name evidence="3" type="ORF">FJZ00_02525</name>
</gene>
<accession>A0A937X100</accession>
<organism evidence="3 4">
    <name type="scientific">Candidatus Tanganyikabacteria bacterium</name>
    <dbReference type="NCBI Taxonomy" id="2961651"/>
    <lineage>
        <taxon>Bacteria</taxon>
        <taxon>Bacillati</taxon>
        <taxon>Candidatus Sericytochromatia</taxon>
        <taxon>Candidatus Tanganyikabacteria</taxon>
    </lineage>
</organism>
<reference evidence="3 4" key="1">
    <citation type="submission" date="2019-03" db="EMBL/GenBank/DDBJ databases">
        <title>Lake Tanganyika Metagenome-Assembled Genomes (MAGs).</title>
        <authorList>
            <person name="Tran P."/>
        </authorList>
    </citation>
    <scope>NUCLEOTIDE SEQUENCE [LARGE SCALE GENOMIC DNA]</scope>
    <source>
        <strain evidence="3">K_DeepCast_65m_m2_236</strain>
    </source>
</reference>
<evidence type="ECO:0000256" key="2">
    <source>
        <dbReference type="SAM" id="SignalP"/>
    </source>
</evidence>
<evidence type="ECO:0000313" key="3">
    <source>
        <dbReference type="EMBL" id="MBM3274001.1"/>
    </source>
</evidence>
<name>A0A937X100_9BACT</name>
<dbReference type="EMBL" id="VGJX01000096">
    <property type="protein sequence ID" value="MBM3274001.1"/>
    <property type="molecule type" value="Genomic_DNA"/>
</dbReference>
<feature type="region of interest" description="Disordered" evidence="1">
    <location>
        <begin position="25"/>
        <end position="64"/>
    </location>
</feature>
<feature type="compositionally biased region" description="Pro residues" evidence="1">
    <location>
        <begin position="30"/>
        <end position="43"/>
    </location>
</feature>
<sequence>MPARSYLACFLAASFLALGPVAEPAAAAPKPTPKPAAKPPAAKPPAVKKAPTPIPGPRTQESGDALVEPVGTVPELQGDQQFTNTINWTKRVITVLGIGIAPDRGALQVRRTLAKSNALEDGLRQMSEVVDKVRVNADAYVRDMTVADDDIRNKVNSRIRAAKIVDTRVLPDGSVELKLQLPLFTKEGLAGAVVKDEPSPIQFIADASGSLPTTQWTGIILDARGTGAQPALAAAVRSVEGQGLIDRPPVAYVHSREGAGDLAGDKPLTFKIKRSAGLTRSDLLLDTADFSKFKDALGKGGISVVVII</sequence>
<comment type="caution">
    <text evidence="3">The sequence shown here is derived from an EMBL/GenBank/DDBJ whole genome shotgun (WGS) entry which is preliminary data.</text>
</comment>
<protein>
    <recommendedName>
        <fullName evidence="5">Flagellar assembly protein T N-terminal domain-containing protein</fullName>
    </recommendedName>
</protein>